<dbReference type="PROSITE" id="PS50255">
    <property type="entry name" value="CYTOCHROME_B5_2"/>
    <property type="match status" value="1"/>
</dbReference>
<evidence type="ECO:0000259" key="7">
    <source>
        <dbReference type="PROSITE" id="PS50255"/>
    </source>
</evidence>
<accession>A0A2B7XHA6</accession>
<evidence type="ECO:0000256" key="1">
    <source>
        <dbReference type="ARBA" id="ARBA00001917"/>
    </source>
</evidence>
<dbReference type="InterPro" id="IPR037396">
    <property type="entry name" value="FMN_HAD"/>
</dbReference>
<reference evidence="9 10" key="1">
    <citation type="submission" date="2017-10" db="EMBL/GenBank/DDBJ databases">
        <title>Comparative genomics in systemic dimorphic fungi from Ajellomycetaceae.</title>
        <authorList>
            <person name="Munoz J.F."/>
            <person name="Mcewen J.G."/>
            <person name="Clay O.K."/>
            <person name="Cuomo C.A."/>
        </authorList>
    </citation>
    <scope>NUCLEOTIDE SEQUENCE [LARGE SCALE GENOMIC DNA]</scope>
    <source>
        <strain evidence="9 10">UAMH7299</strain>
    </source>
</reference>
<dbReference type="InterPro" id="IPR018506">
    <property type="entry name" value="Cyt_B5_heme-BS"/>
</dbReference>
<dbReference type="SUPFAM" id="SSF55856">
    <property type="entry name" value="Cytochrome b5-like heme/steroid binding domain"/>
    <property type="match status" value="1"/>
</dbReference>
<dbReference type="FunFam" id="3.10.120.10:FF:000009">
    <property type="entry name" value="Cytochrome b2, mitochondrial, putative"/>
    <property type="match status" value="1"/>
</dbReference>
<dbReference type="PROSITE" id="PS51349">
    <property type="entry name" value="FMN_HYDROXY_ACID_DH_2"/>
    <property type="match status" value="1"/>
</dbReference>
<dbReference type="Gene3D" id="3.20.20.70">
    <property type="entry name" value="Aldolase class I"/>
    <property type="match status" value="1"/>
</dbReference>
<evidence type="ECO:0000313" key="10">
    <source>
        <dbReference type="Proteomes" id="UP000224634"/>
    </source>
</evidence>
<dbReference type="OrthoDB" id="1925334at2759"/>
<evidence type="ECO:0000313" key="9">
    <source>
        <dbReference type="EMBL" id="PGH08305.1"/>
    </source>
</evidence>
<evidence type="ECO:0000256" key="6">
    <source>
        <dbReference type="SAM" id="MobiDB-lite"/>
    </source>
</evidence>
<dbReference type="Proteomes" id="UP000224634">
    <property type="component" value="Unassembled WGS sequence"/>
</dbReference>
<proteinExistence type="predicted"/>
<dbReference type="GO" id="GO:0016491">
    <property type="term" value="F:oxidoreductase activity"/>
    <property type="evidence" value="ECO:0007669"/>
    <property type="project" value="UniProtKB-KW"/>
</dbReference>
<dbReference type="Pfam" id="PF00173">
    <property type="entry name" value="Cyt-b5"/>
    <property type="match status" value="1"/>
</dbReference>
<gene>
    <name evidence="9" type="ORF">AJ80_07901</name>
</gene>
<organism evidence="9 10">
    <name type="scientific">Polytolypa hystricis (strain UAMH7299)</name>
    <dbReference type="NCBI Taxonomy" id="1447883"/>
    <lineage>
        <taxon>Eukaryota</taxon>
        <taxon>Fungi</taxon>
        <taxon>Dikarya</taxon>
        <taxon>Ascomycota</taxon>
        <taxon>Pezizomycotina</taxon>
        <taxon>Eurotiomycetes</taxon>
        <taxon>Eurotiomycetidae</taxon>
        <taxon>Onygenales</taxon>
        <taxon>Onygenales incertae sedis</taxon>
        <taxon>Polytolypa</taxon>
    </lineage>
</organism>
<dbReference type="PANTHER" id="PTHR10578:SF104">
    <property type="entry name" value="CYTOCHROME B2, MITOCHONDRIAL-RELATED"/>
    <property type="match status" value="1"/>
</dbReference>
<name>A0A2B7XHA6_POLH7</name>
<dbReference type="InterPro" id="IPR008259">
    <property type="entry name" value="FMN_hydac_DH_AS"/>
</dbReference>
<keyword evidence="2" id="KW-0349">Heme</keyword>
<evidence type="ECO:0000256" key="2">
    <source>
        <dbReference type="ARBA" id="ARBA00022617"/>
    </source>
</evidence>
<evidence type="ECO:0000256" key="4">
    <source>
        <dbReference type="ARBA" id="ARBA00023002"/>
    </source>
</evidence>
<dbReference type="GO" id="GO:0046872">
    <property type="term" value="F:metal ion binding"/>
    <property type="evidence" value="ECO:0007669"/>
    <property type="project" value="UniProtKB-KW"/>
</dbReference>
<dbReference type="InterPro" id="IPR000262">
    <property type="entry name" value="FMN-dep_DH"/>
</dbReference>
<dbReference type="GO" id="GO:0020037">
    <property type="term" value="F:heme binding"/>
    <property type="evidence" value="ECO:0007669"/>
    <property type="project" value="InterPro"/>
</dbReference>
<dbReference type="SUPFAM" id="SSF51395">
    <property type="entry name" value="FMN-linked oxidoreductases"/>
    <property type="match status" value="1"/>
</dbReference>
<evidence type="ECO:0000256" key="5">
    <source>
        <dbReference type="ARBA" id="ARBA00023004"/>
    </source>
</evidence>
<feature type="domain" description="FMN hydroxy acid dehydrogenase" evidence="8">
    <location>
        <begin position="110"/>
        <end position="477"/>
    </location>
</feature>
<dbReference type="EMBL" id="PDNA01000161">
    <property type="protein sequence ID" value="PGH08305.1"/>
    <property type="molecule type" value="Genomic_DNA"/>
</dbReference>
<comment type="caution">
    <text evidence="9">The sequence shown here is derived from an EMBL/GenBank/DDBJ whole genome shotgun (WGS) entry which is preliminary data.</text>
</comment>
<dbReference type="AlphaFoldDB" id="A0A2B7XHA6"/>
<dbReference type="STRING" id="1447883.A0A2B7XHA6"/>
<dbReference type="PROSITE" id="PS00557">
    <property type="entry name" value="FMN_HYDROXY_ACID_DH_1"/>
    <property type="match status" value="1"/>
</dbReference>
<dbReference type="PRINTS" id="PR00363">
    <property type="entry name" value="CYTOCHROMEB5"/>
</dbReference>
<evidence type="ECO:0000256" key="3">
    <source>
        <dbReference type="ARBA" id="ARBA00022723"/>
    </source>
</evidence>
<feature type="domain" description="Cytochrome b5 heme-binding" evidence="7">
    <location>
        <begin position="1"/>
        <end position="77"/>
    </location>
</feature>
<sequence>MRLTVAEVAKHDTRESCWMVIHGQVYDVTEFLPEHPGGTAVMLRFAGRDATEEYDPVHPAGTIEKELPKEKHLGALEPSDPATASSSESSSPSDQAQAPVKTPSLNSVVPALPLILSLDDFEEAARRKLTGRAWIYYSSGSESMRSYARNLADWSKVSLRPRVLRDVQQLDTSRTILGHHSNLPIFIAPCALGRLGHPDGEFCLVKGAARFNIPYAVSMGSSIAPEELTRCQREEEDAHGGGCLVFQLYVKKDPNEVRATVRRARSLGFRALMVTVDTPVVGKREEDDRFKASQGSGGAPTTTILYSQATSSAVPARAPYSVSLNWDDLAWIVKEWGDAGPVCLKGICTFEDARQAADLGFTSLYLSNHGGRQLDGAPSGLHVLMEIRRYCPDVLQRCEILVDGGVRRGTDVLKALALGATAVGIGRPFMYALSTHGTDGVCRALEILTDEIQTNMRLLGVTRCEELGPRAVNTHILEQEITTDLAENYTPNTLGGRQWARM</sequence>
<comment type="cofactor">
    <cofactor evidence="1">
        <name>FMN</name>
        <dbReference type="ChEBI" id="CHEBI:58210"/>
    </cofactor>
</comment>
<dbReference type="PROSITE" id="PS00191">
    <property type="entry name" value="CYTOCHROME_B5_1"/>
    <property type="match status" value="1"/>
</dbReference>
<dbReference type="InterPro" id="IPR013785">
    <property type="entry name" value="Aldolase_TIM"/>
</dbReference>
<dbReference type="Gene3D" id="3.10.120.10">
    <property type="entry name" value="Cytochrome b5-like heme/steroid binding domain"/>
    <property type="match status" value="1"/>
</dbReference>
<feature type="compositionally biased region" description="Low complexity" evidence="6">
    <location>
        <begin position="77"/>
        <end position="99"/>
    </location>
</feature>
<dbReference type="SMART" id="SM01117">
    <property type="entry name" value="Cyt-b5"/>
    <property type="match status" value="1"/>
</dbReference>
<keyword evidence="3" id="KW-0479">Metal-binding</keyword>
<keyword evidence="10" id="KW-1185">Reference proteome</keyword>
<feature type="region of interest" description="Disordered" evidence="6">
    <location>
        <begin position="74"/>
        <end position="102"/>
    </location>
</feature>
<dbReference type="PANTHER" id="PTHR10578">
    <property type="entry name" value="S -2-HYDROXY-ACID OXIDASE-RELATED"/>
    <property type="match status" value="1"/>
</dbReference>
<dbReference type="InterPro" id="IPR001199">
    <property type="entry name" value="Cyt_B5-like_heme/steroid-bd"/>
</dbReference>
<evidence type="ECO:0008006" key="11">
    <source>
        <dbReference type="Google" id="ProtNLM"/>
    </source>
</evidence>
<keyword evidence="4" id="KW-0560">Oxidoreductase</keyword>
<dbReference type="InterPro" id="IPR036400">
    <property type="entry name" value="Cyt_B5-like_heme/steroid_sf"/>
</dbReference>
<keyword evidence="5" id="KW-0408">Iron</keyword>
<protein>
    <recommendedName>
        <fullName evidence="11">L-lactate dehydrogenase (Cytochrome)</fullName>
    </recommendedName>
</protein>
<evidence type="ECO:0000259" key="8">
    <source>
        <dbReference type="PROSITE" id="PS51349"/>
    </source>
</evidence>
<dbReference type="Pfam" id="PF01070">
    <property type="entry name" value="FMN_dh"/>
    <property type="match status" value="1"/>
</dbReference>